<feature type="domain" description="B12-binding" evidence="1">
    <location>
        <begin position="147"/>
        <end position="276"/>
    </location>
</feature>
<accession>A0A191UGE9</accession>
<dbReference type="SUPFAM" id="SSF52242">
    <property type="entry name" value="Cobalamin (vitamin B12)-binding domain"/>
    <property type="match status" value="1"/>
</dbReference>
<dbReference type="EMBL" id="CP015922">
    <property type="protein sequence ID" value="ANJ00090.1"/>
    <property type="molecule type" value="Genomic_DNA"/>
</dbReference>
<evidence type="ECO:0000313" key="2">
    <source>
        <dbReference type="EMBL" id="ANJ00090.1"/>
    </source>
</evidence>
<dbReference type="InterPro" id="IPR006158">
    <property type="entry name" value="Cobalamin-bd"/>
</dbReference>
<keyword evidence="3" id="KW-1185">Reference proteome</keyword>
<evidence type="ECO:0000313" key="3">
    <source>
        <dbReference type="Proteomes" id="UP000078463"/>
    </source>
</evidence>
<dbReference type="InterPro" id="IPR036724">
    <property type="entry name" value="Cobalamin-bd_sf"/>
</dbReference>
<dbReference type="RefSeq" id="WP_068949096.1">
    <property type="nucleotide sequence ID" value="NZ_CP015922.1"/>
</dbReference>
<dbReference type="GO" id="GO:0046872">
    <property type="term" value="F:metal ion binding"/>
    <property type="evidence" value="ECO:0007669"/>
    <property type="project" value="InterPro"/>
</dbReference>
<name>A0A191UGE9_9BURK</name>
<dbReference type="KEGG" id="pwu:A8O14_08390"/>
<dbReference type="GO" id="GO:0031419">
    <property type="term" value="F:cobalamin binding"/>
    <property type="evidence" value="ECO:0007669"/>
    <property type="project" value="InterPro"/>
</dbReference>
<evidence type="ECO:0000259" key="1">
    <source>
        <dbReference type="PROSITE" id="PS51332"/>
    </source>
</evidence>
<dbReference type="OrthoDB" id="9125576at2"/>
<dbReference type="AlphaFoldDB" id="A0A191UGE9"/>
<proteinExistence type="predicted"/>
<dbReference type="Pfam" id="PF02310">
    <property type="entry name" value="B12-binding"/>
    <property type="match status" value="1"/>
</dbReference>
<dbReference type="Gene3D" id="3.40.50.280">
    <property type="entry name" value="Cobalamin-binding domain"/>
    <property type="match status" value="1"/>
</dbReference>
<reference evidence="3" key="1">
    <citation type="submission" date="2016-05" db="EMBL/GenBank/DDBJ databases">
        <title>Polynucleobacter sp. QLW-P1FAT50C-4 genome.</title>
        <authorList>
            <person name="Hahn M.W."/>
        </authorList>
    </citation>
    <scope>NUCLEOTIDE SEQUENCE [LARGE SCALE GENOMIC DNA]</scope>
    <source>
        <strain evidence="3">QLW-P1FAT50C-4</strain>
    </source>
</reference>
<protein>
    <recommendedName>
        <fullName evidence="1">B12-binding domain-containing protein</fullName>
    </recommendedName>
</protein>
<dbReference type="PROSITE" id="PS51332">
    <property type="entry name" value="B12_BINDING"/>
    <property type="match status" value="1"/>
</dbReference>
<gene>
    <name evidence="2" type="ORF">A8O14_08390</name>
</gene>
<dbReference type="Proteomes" id="UP000078463">
    <property type="component" value="Chromosome"/>
</dbReference>
<sequence length="276" mass="31234">MDTLVKKELIREVFSTQLPRLIEEIERKVDKSTLNPPSNESWIQAPAAQHNNQKALNEEQVCKITELLLDTEEGAFELAITVLKTHGASINYIVLELIPEIAKKLGKQWEEDTLSFAEVSIGVGKLERAIHKLDYLFQATQLEKRQDKSILISLFPDSQHSLGTLILSNFFTYSGWQVYRPANNGLNAIIHEIESKHHHVLGISISTYEQLQELPSLIKLLKGKSNNPQILVLIGGPLYNKSPEKFNHIQADVKAFTPEESVQKLDQHLSLIENNT</sequence>
<organism evidence="2 3">
    <name type="scientific">Polynucleobacter wuianus</name>
    <dbReference type="NCBI Taxonomy" id="1743168"/>
    <lineage>
        <taxon>Bacteria</taxon>
        <taxon>Pseudomonadati</taxon>
        <taxon>Pseudomonadota</taxon>
        <taxon>Betaproteobacteria</taxon>
        <taxon>Burkholderiales</taxon>
        <taxon>Burkholderiaceae</taxon>
        <taxon>Polynucleobacter</taxon>
    </lineage>
</organism>
<dbReference type="STRING" id="1743168.A8O14_08390"/>